<proteinExistence type="predicted"/>
<dbReference type="RefSeq" id="WP_168146465.1">
    <property type="nucleotide sequence ID" value="NZ_JAAVXB010000001.1"/>
</dbReference>
<keyword evidence="1" id="KW-0472">Membrane</keyword>
<name>A0A970B7I4_9GAMM</name>
<dbReference type="AlphaFoldDB" id="A0A970B7I4"/>
<feature type="transmembrane region" description="Helical" evidence="1">
    <location>
        <begin position="45"/>
        <end position="65"/>
    </location>
</feature>
<sequence>MSAHLRHRRWLRVLLAGPLVLLCAALVMAGGAIWLPKGAAQINNLLLPVLLFPAIWAVLFFYASLALRLRRAYAVIGIICVLQLVLIGGHFMLR</sequence>
<gene>
    <name evidence="2" type="ORF">G7Y82_02815</name>
</gene>
<evidence type="ECO:0000256" key="1">
    <source>
        <dbReference type="SAM" id="Phobius"/>
    </source>
</evidence>
<keyword evidence="3" id="KW-1185">Reference proteome</keyword>
<accession>A0A970B7I4</accession>
<evidence type="ECO:0000313" key="3">
    <source>
        <dbReference type="Proteomes" id="UP000653472"/>
    </source>
</evidence>
<keyword evidence="1" id="KW-0812">Transmembrane</keyword>
<protein>
    <submittedName>
        <fullName evidence="2">Uncharacterized protein</fullName>
    </submittedName>
</protein>
<dbReference type="Proteomes" id="UP000653472">
    <property type="component" value="Unassembled WGS sequence"/>
</dbReference>
<feature type="transmembrane region" description="Helical" evidence="1">
    <location>
        <begin position="72"/>
        <end position="93"/>
    </location>
</feature>
<reference evidence="2" key="1">
    <citation type="submission" date="2020-03" db="EMBL/GenBank/DDBJ databases">
        <title>Solimonas marina sp. nov., isolated from deep seawater of the Pacific Ocean.</title>
        <authorList>
            <person name="Liu X."/>
            <person name="Lai Q."/>
            <person name="Sun F."/>
            <person name="Gai Y."/>
            <person name="Li G."/>
            <person name="Shao Z."/>
        </authorList>
    </citation>
    <scope>NUCLEOTIDE SEQUENCE</scope>
    <source>
        <strain evidence="2">C16B3</strain>
    </source>
</reference>
<organism evidence="2 3">
    <name type="scientific">Solimonas marina</name>
    <dbReference type="NCBI Taxonomy" id="2714601"/>
    <lineage>
        <taxon>Bacteria</taxon>
        <taxon>Pseudomonadati</taxon>
        <taxon>Pseudomonadota</taxon>
        <taxon>Gammaproteobacteria</taxon>
        <taxon>Nevskiales</taxon>
        <taxon>Nevskiaceae</taxon>
        <taxon>Solimonas</taxon>
    </lineage>
</organism>
<keyword evidence="1" id="KW-1133">Transmembrane helix</keyword>
<comment type="caution">
    <text evidence="2">The sequence shown here is derived from an EMBL/GenBank/DDBJ whole genome shotgun (WGS) entry which is preliminary data.</text>
</comment>
<dbReference type="EMBL" id="JAAVXB010000001">
    <property type="protein sequence ID" value="NKF21234.1"/>
    <property type="molecule type" value="Genomic_DNA"/>
</dbReference>
<evidence type="ECO:0000313" key="2">
    <source>
        <dbReference type="EMBL" id="NKF21234.1"/>
    </source>
</evidence>